<keyword evidence="2" id="KW-0813">Transport</keyword>
<dbReference type="InterPro" id="IPR003439">
    <property type="entry name" value="ABC_transporter-like_ATP-bd"/>
</dbReference>
<dbReference type="SUPFAM" id="SSF90123">
    <property type="entry name" value="ABC transporter transmembrane region"/>
    <property type="match status" value="2"/>
</dbReference>
<reference evidence="13" key="1">
    <citation type="journal article" date="2018" name="Nat. Microbiol.">
        <title>Leveraging single-cell genomics to expand the fungal tree of life.</title>
        <authorList>
            <person name="Ahrendt S.R."/>
            <person name="Quandt C.A."/>
            <person name="Ciobanu D."/>
            <person name="Clum A."/>
            <person name="Salamov A."/>
            <person name="Andreopoulos B."/>
            <person name="Cheng J.F."/>
            <person name="Woyke T."/>
            <person name="Pelin A."/>
            <person name="Henrissat B."/>
            <person name="Reynolds N.K."/>
            <person name="Benny G.L."/>
            <person name="Smith M.E."/>
            <person name="James T.Y."/>
            <person name="Grigoriev I.V."/>
        </authorList>
    </citation>
    <scope>NUCLEOTIDE SEQUENCE [LARGE SCALE GENOMIC DNA]</scope>
</reference>
<dbReference type="AlphaFoldDB" id="A0A4P9WIN9"/>
<evidence type="ECO:0000256" key="5">
    <source>
        <dbReference type="ARBA" id="ARBA00022741"/>
    </source>
</evidence>
<dbReference type="InterPro" id="IPR027417">
    <property type="entry name" value="P-loop_NTPase"/>
</dbReference>
<keyword evidence="7 9" id="KW-1133">Transmembrane helix</keyword>
<keyword evidence="3 9" id="KW-0812">Transmembrane</keyword>
<dbReference type="CDD" id="cd18596">
    <property type="entry name" value="ABC_6TM_VMR1_D1_like"/>
    <property type="match status" value="1"/>
</dbReference>
<keyword evidence="8 9" id="KW-0472">Membrane</keyword>
<dbReference type="InterPro" id="IPR011527">
    <property type="entry name" value="ABC1_TM_dom"/>
</dbReference>
<gene>
    <name evidence="12" type="ORF">BDK51DRAFT_18442</name>
</gene>
<dbReference type="OrthoDB" id="6500128at2759"/>
<feature type="domain" description="ABC transmembrane type-1" evidence="11">
    <location>
        <begin position="76"/>
        <end position="364"/>
    </location>
</feature>
<evidence type="ECO:0008006" key="14">
    <source>
        <dbReference type="Google" id="ProtNLM"/>
    </source>
</evidence>
<dbReference type="PROSITE" id="PS00211">
    <property type="entry name" value="ABC_TRANSPORTER_1"/>
    <property type="match status" value="1"/>
</dbReference>
<dbReference type="Pfam" id="PF00005">
    <property type="entry name" value="ABC_tran"/>
    <property type="match status" value="1"/>
</dbReference>
<dbReference type="InterPro" id="IPR003593">
    <property type="entry name" value="AAA+_ATPase"/>
</dbReference>
<dbReference type="EMBL" id="KZ994510">
    <property type="protein sequence ID" value="RKO92749.1"/>
    <property type="molecule type" value="Genomic_DNA"/>
</dbReference>
<dbReference type="CDD" id="cd03250">
    <property type="entry name" value="ABCC_MRP_domain1"/>
    <property type="match status" value="1"/>
</dbReference>
<feature type="transmembrane region" description="Helical" evidence="9">
    <location>
        <begin position="801"/>
        <end position="822"/>
    </location>
</feature>
<keyword evidence="4" id="KW-0677">Repeat</keyword>
<dbReference type="SUPFAM" id="SSF52540">
    <property type="entry name" value="P-loop containing nucleoside triphosphate hydrolases"/>
    <property type="match status" value="1"/>
</dbReference>
<comment type="subcellular location">
    <subcellularLocation>
        <location evidence="1">Membrane</location>
        <topology evidence="1">Multi-pass membrane protein</topology>
    </subcellularLocation>
</comment>
<dbReference type="Gene3D" id="1.20.1560.10">
    <property type="entry name" value="ABC transporter type 1, transmembrane domain"/>
    <property type="match status" value="2"/>
</dbReference>
<keyword evidence="5" id="KW-0547">Nucleotide-binding</keyword>
<evidence type="ECO:0000313" key="13">
    <source>
        <dbReference type="Proteomes" id="UP000269721"/>
    </source>
</evidence>
<evidence type="ECO:0000256" key="2">
    <source>
        <dbReference type="ARBA" id="ARBA00022448"/>
    </source>
</evidence>
<feature type="domain" description="ABC transporter" evidence="10">
    <location>
        <begin position="342"/>
        <end position="583"/>
    </location>
</feature>
<keyword evidence="13" id="KW-1185">Reference proteome</keyword>
<evidence type="ECO:0000256" key="3">
    <source>
        <dbReference type="ARBA" id="ARBA00022692"/>
    </source>
</evidence>
<dbReference type="GO" id="GO:0016887">
    <property type="term" value="F:ATP hydrolysis activity"/>
    <property type="evidence" value="ECO:0007669"/>
    <property type="project" value="InterPro"/>
</dbReference>
<evidence type="ECO:0000256" key="9">
    <source>
        <dbReference type="SAM" id="Phobius"/>
    </source>
</evidence>
<accession>A0A4P9WIN9</accession>
<evidence type="ECO:0000313" key="12">
    <source>
        <dbReference type="EMBL" id="RKO92749.1"/>
    </source>
</evidence>
<feature type="non-terminal residue" evidence="12">
    <location>
        <position position="1"/>
    </location>
</feature>
<evidence type="ECO:0000259" key="11">
    <source>
        <dbReference type="PROSITE" id="PS50929"/>
    </source>
</evidence>
<feature type="transmembrane region" description="Helical" evidence="9">
    <location>
        <begin position="67"/>
        <end position="91"/>
    </location>
</feature>
<feature type="transmembrane region" description="Helical" evidence="9">
    <location>
        <begin position="722"/>
        <end position="742"/>
    </location>
</feature>
<keyword evidence="6" id="KW-0067">ATP-binding</keyword>
<dbReference type="FunFam" id="3.40.50.300:FF:000997">
    <property type="entry name" value="Multidrug resistance-associated protein 1"/>
    <property type="match status" value="1"/>
</dbReference>
<evidence type="ECO:0000256" key="1">
    <source>
        <dbReference type="ARBA" id="ARBA00004141"/>
    </source>
</evidence>
<proteinExistence type="predicted"/>
<dbReference type="InterPro" id="IPR036640">
    <property type="entry name" value="ABC1_TM_sf"/>
</dbReference>
<feature type="transmembrane region" description="Helical" evidence="9">
    <location>
        <begin position="634"/>
        <end position="654"/>
    </location>
</feature>
<organism evidence="12 13">
    <name type="scientific">Blyttiomyces helicus</name>
    <dbReference type="NCBI Taxonomy" id="388810"/>
    <lineage>
        <taxon>Eukaryota</taxon>
        <taxon>Fungi</taxon>
        <taxon>Fungi incertae sedis</taxon>
        <taxon>Chytridiomycota</taxon>
        <taxon>Chytridiomycota incertae sedis</taxon>
        <taxon>Chytridiomycetes</taxon>
        <taxon>Chytridiomycetes incertae sedis</taxon>
        <taxon>Blyttiomyces</taxon>
    </lineage>
</organism>
<dbReference type="PANTHER" id="PTHR24223:SF353">
    <property type="entry name" value="ABC TRANSPORTER ATP-BINDING PROTEIN_PERMEASE VMR1-RELATED"/>
    <property type="match status" value="1"/>
</dbReference>
<protein>
    <recommendedName>
        <fullName evidence="14">P-loop containing nucleoside triphosphate hydrolase protein</fullName>
    </recommendedName>
</protein>
<evidence type="ECO:0000256" key="8">
    <source>
        <dbReference type="ARBA" id="ARBA00023136"/>
    </source>
</evidence>
<evidence type="ECO:0000256" key="6">
    <source>
        <dbReference type="ARBA" id="ARBA00022840"/>
    </source>
</evidence>
<dbReference type="PROSITE" id="PS50893">
    <property type="entry name" value="ABC_TRANSPORTER_2"/>
    <property type="match status" value="1"/>
</dbReference>
<dbReference type="GO" id="GO:0016020">
    <property type="term" value="C:membrane"/>
    <property type="evidence" value="ECO:0007669"/>
    <property type="project" value="UniProtKB-SubCell"/>
</dbReference>
<feature type="transmembrane region" description="Helical" evidence="9">
    <location>
        <begin position="111"/>
        <end position="135"/>
    </location>
</feature>
<evidence type="ECO:0000256" key="7">
    <source>
        <dbReference type="ARBA" id="ARBA00022989"/>
    </source>
</evidence>
<sequence length="870" mass="94705">CPEMKASLYAWLSYSYISPLLEQAVRAPLEAGDIWDLNPVDEAKNIEAEFAKIRSTGKNLKSSLVTYLYPIFLIQLGFALVGLPAQFLAPYMLNLLVGYVKDTSSATMVGAFGYVLIMLVASVVNTICLNTAFFYSRRTSVRASVSLISEIYRHSLQRVFGKKKIGEDGKVEKDAGLGKIVTLMSSDAQQISDASSFLFIFITTPIEIIVSVSLLVHFLGWSAFGGVIVMALTIPISAAFAKWYRNIFQSNMQATDKRIAVVNEMLQSIRIIKFFAWSPQFIKRIREARAVELATLVKVFIAGAIFAILSNCPPLLISLVTFAAYTSVFGYTLDAQTAFTSLALFNMLAQPMLIFPDYRTFTLRNLDIEFPVGKLSAVCGSTGSGKSSLIQALLGEMNQSEGKAYLPDSRRAVVDPATGLSLSTAYVAQTAWIMNATVRDNILFGSRYDPERYSRVIEACALTRDLETLQGGDLTEIGEKGINLSGGQKQRISLARAAYSTASIVILDDPLSAVDAPTARHLFDECICGFMAGRTRILVTHATGLALPRTDFLVVLKSGSAIAQGSVASVMANPEVEDIISKESLAAGEERAAADAKAKSDAPAVAAPTVVKDHSKKATKLIKKEKKAVGSVKLSVYLGYFAAAGGLWPIWLVVICERLLKIFSDLWIKEWSTAGSEQANATFVATALSSPQAPLFSAAVLFNIDFPATLLNSLGESTAPDAWHYIRVYALISFGFVVMNVLRSAVRGMAAYRAARVLHERLVENVLRAPTSYFDSTPVGRILNVFSSDVKALDLQTMGSITFSMITFVSGVSVIIVCAGVTPFFFLGLIPLGLVYRQIAVMYTIPSRDLKRLNSTTRSPIYAQFTETLK</sequence>
<evidence type="ECO:0000259" key="10">
    <source>
        <dbReference type="PROSITE" id="PS50893"/>
    </source>
</evidence>
<dbReference type="Gene3D" id="3.40.50.300">
    <property type="entry name" value="P-loop containing nucleotide triphosphate hydrolases"/>
    <property type="match status" value="1"/>
</dbReference>
<dbReference type="GO" id="GO:0005524">
    <property type="term" value="F:ATP binding"/>
    <property type="evidence" value="ECO:0007669"/>
    <property type="project" value="UniProtKB-KW"/>
</dbReference>
<feature type="transmembrane region" description="Helical" evidence="9">
    <location>
        <begin position="197"/>
        <end position="218"/>
    </location>
</feature>
<dbReference type="Pfam" id="PF00664">
    <property type="entry name" value="ABC_membrane"/>
    <property type="match status" value="2"/>
</dbReference>
<dbReference type="InterPro" id="IPR017871">
    <property type="entry name" value="ABC_transporter-like_CS"/>
</dbReference>
<dbReference type="PANTHER" id="PTHR24223">
    <property type="entry name" value="ATP-BINDING CASSETTE SUB-FAMILY C"/>
    <property type="match status" value="1"/>
</dbReference>
<name>A0A4P9WIN9_9FUNG</name>
<dbReference type="SMART" id="SM00382">
    <property type="entry name" value="AAA"/>
    <property type="match status" value="1"/>
</dbReference>
<feature type="transmembrane region" description="Helical" evidence="9">
    <location>
        <begin position="224"/>
        <end position="244"/>
    </location>
</feature>
<feature type="domain" description="ABC transmembrane type-1" evidence="11">
    <location>
        <begin position="684"/>
        <end position="870"/>
    </location>
</feature>
<evidence type="ECO:0000256" key="4">
    <source>
        <dbReference type="ARBA" id="ARBA00022737"/>
    </source>
</evidence>
<dbReference type="GO" id="GO:0140359">
    <property type="term" value="F:ABC-type transporter activity"/>
    <property type="evidence" value="ECO:0007669"/>
    <property type="project" value="InterPro"/>
</dbReference>
<dbReference type="InterPro" id="IPR050173">
    <property type="entry name" value="ABC_transporter_C-like"/>
</dbReference>
<dbReference type="PROSITE" id="PS50929">
    <property type="entry name" value="ABC_TM1F"/>
    <property type="match status" value="2"/>
</dbReference>
<dbReference type="Proteomes" id="UP000269721">
    <property type="component" value="Unassembled WGS sequence"/>
</dbReference>